<organism evidence="11 12">
    <name type="scientific">Acinetobacter lanii</name>
    <dbReference type="NCBI Taxonomy" id="2715163"/>
    <lineage>
        <taxon>Bacteria</taxon>
        <taxon>Pseudomonadati</taxon>
        <taxon>Pseudomonadota</taxon>
        <taxon>Gammaproteobacteria</taxon>
        <taxon>Moraxellales</taxon>
        <taxon>Moraxellaceae</taxon>
        <taxon>Acinetobacter</taxon>
    </lineage>
</organism>
<evidence type="ECO:0000256" key="4">
    <source>
        <dbReference type="ARBA" id="ARBA00022729"/>
    </source>
</evidence>
<comment type="similarity">
    <text evidence="2 8">Belongs to the class-D beta-lactamase family.</text>
</comment>
<dbReference type="NCBIfam" id="NF012161">
    <property type="entry name" value="bla_class_D_main"/>
    <property type="match status" value="1"/>
</dbReference>
<evidence type="ECO:0000256" key="9">
    <source>
        <dbReference type="SAM" id="SignalP"/>
    </source>
</evidence>
<keyword evidence="5 8" id="KW-0378">Hydrolase</keyword>
<dbReference type="GO" id="GO:0071555">
    <property type="term" value="P:cell wall organization"/>
    <property type="evidence" value="ECO:0007669"/>
    <property type="project" value="TreeGrafter"/>
</dbReference>
<dbReference type="GO" id="GO:0008800">
    <property type="term" value="F:beta-lactamase activity"/>
    <property type="evidence" value="ECO:0007669"/>
    <property type="project" value="UniProtKB-UniRule"/>
</dbReference>
<evidence type="ECO:0000256" key="8">
    <source>
        <dbReference type="RuleBase" id="RU361140"/>
    </source>
</evidence>
<gene>
    <name evidence="11" type="primary">blaOXA</name>
    <name evidence="11" type="ORF">G8D99_00945</name>
</gene>
<feature type="modified residue" description="N6-carboxylysine" evidence="7">
    <location>
        <position position="96"/>
    </location>
</feature>
<dbReference type="RefSeq" id="WP_166321783.1">
    <property type="nucleotide sequence ID" value="NZ_CP049916.1"/>
</dbReference>
<dbReference type="EMBL" id="CP049916">
    <property type="protein sequence ID" value="QIO07738.1"/>
    <property type="molecule type" value="Genomic_DNA"/>
</dbReference>
<reference evidence="11 12" key="1">
    <citation type="submission" date="2020-03" db="EMBL/GenBank/DDBJ databases">
        <authorList>
            <person name="Zhu W."/>
        </authorList>
    </citation>
    <scope>NUCLEOTIDE SEQUENCE [LARGE SCALE GENOMIC DNA]</scope>
    <source>
        <strain evidence="11 12">185</strain>
    </source>
</reference>
<keyword evidence="6 8" id="KW-0046">Antibiotic resistance</keyword>
<dbReference type="EC" id="3.5.2.6" evidence="3 8"/>
<evidence type="ECO:0000256" key="3">
    <source>
        <dbReference type="ARBA" id="ARBA00012865"/>
    </source>
</evidence>
<sequence>MKIKAYLGYITLSLSIGLNLSACRSNAEIKSSDSSPMVHSCHSDHISQNKSNDIKNLFNASHHQAVFMTYDGQAFHCYGNALERAEQAYVPASTFKILNALIGLQHQKVTTDEVFKWNGEKRLFSSWQKDMNLSEAMQLSAVPVYQSLARRIGLRRMQQELERLEYGNQYVGDHVDQFWLKGPLKITPKQQVRFIYDLATQQLAFDATVQQQVQQMLLVESRAGTTLYAKSGWAMDVNPQVGWYVGWVKKYNGEIVAFALNLDLYENSDVAERQNLSLDVLDKLGIFHYLK</sequence>
<dbReference type="KEGG" id="alj:G8D99_00945"/>
<dbReference type="PANTHER" id="PTHR30627">
    <property type="entry name" value="PEPTIDOGLYCAN D,D-TRANSPEPTIDASE"/>
    <property type="match status" value="1"/>
</dbReference>
<feature type="signal peptide" evidence="9">
    <location>
        <begin position="1"/>
        <end position="27"/>
    </location>
</feature>
<dbReference type="InterPro" id="IPR012338">
    <property type="entry name" value="Beta-lactam/transpept-like"/>
</dbReference>
<comment type="catalytic activity">
    <reaction evidence="1 8">
        <text>a beta-lactam + H2O = a substituted beta-amino acid</text>
        <dbReference type="Rhea" id="RHEA:20401"/>
        <dbReference type="ChEBI" id="CHEBI:15377"/>
        <dbReference type="ChEBI" id="CHEBI:35627"/>
        <dbReference type="ChEBI" id="CHEBI:140347"/>
        <dbReference type="EC" id="3.5.2.6"/>
    </reaction>
</comment>
<dbReference type="Gene3D" id="3.40.710.10">
    <property type="entry name" value="DD-peptidase/beta-lactamase superfamily"/>
    <property type="match status" value="1"/>
</dbReference>
<dbReference type="Pfam" id="PF00905">
    <property type="entry name" value="Transpeptidase"/>
    <property type="match status" value="1"/>
</dbReference>
<proteinExistence type="inferred from homology"/>
<dbReference type="InterPro" id="IPR001460">
    <property type="entry name" value="PCN-bd_Tpept"/>
</dbReference>
<feature type="chain" id="PRO_5026341456" description="Beta-lactamase" evidence="9">
    <location>
        <begin position="28"/>
        <end position="291"/>
    </location>
</feature>
<keyword evidence="12" id="KW-1185">Reference proteome</keyword>
<dbReference type="PROSITE" id="PS00337">
    <property type="entry name" value="BETA_LACTAMASE_D"/>
    <property type="match status" value="1"/>
</dbReference>
<evidence type="ECO:0000256" key="6">
    <source>
        <dbReference type="ARBA" id="ARBA00023251"/>
    </source>
</evidence>
<keyword evidence="4 9" id="KW-0732">Signal</keyword>
<evidence type="ECO:0000259" key="10">
    <source>
        <dbReference type="Pfam" id="PF00905"/>
    </source>
</evidence>
<protein>
    <recommendedName>
        <fullName evidence="3 8">Beta-lactamase</fullName>
        <ecNumber evidence="3 8">3.5.2.6</ecNumber>
    </recommendedName>
</protein>
<dbReference type="GO" id="GO:0005886">
    <property type="term" value="C:plasma membrane"/>
    <property type="evidence" value="ECO:0007669"/>
    <property type="project" value="TreeGrafter"/>
</dbReference>
<evidence type="ECO:0000256" key="2">
    <source>
        <dbReference type="ARBA" id="ARBA00007898"/>
    </source>
</evidence>
<evidence type="ECO:0000256" key="5">
    <source>
        <dbReference type="ARBA" id="ARBA00022801"/>
    </source>
</evidence>
<evidence type="ECO:0000256" key="1">
    <source>
        <dbReference type="ARBA" id="ARBA00001526"/>
    </source>
</evidence>
<dbReference type="GO" id="GO:0008658">
    <property type="term" value="F:penicillin binding"/>
    <property type="evidence" value="ECO:0007669"/>
    <property type="project" value="InterPro"/>
</dbReference>
<dbReference type="AlphaFoldDB" id="A0A6G8S137"/>
<evidence type="ECO:0000313" key="11">
    <source>
        <dbReference type="EMBL" id="QIO07738.1"/>
    </source>
</evidence>
<dbReference type="SUPFAM" id="SSF56601">
    <property type="entry name" value="beta-lactamase/transpeptidase-like"/>
    <property type="match status" value="1"/>
</dbReference>
<dbReference type="InterPro" id="IPR002137">
    <property type="entry name" value="Beta-lactam_class-D_AS"/>
</dbReference>
<feature type="active site" description="Acyl-ester intermediate" evidence="7">
    <location>
        <position position="93"/>
    </location>
</feature>
<dbReference type="PANTHER" id="PTHR30627:SF6">
    <property type="entry name" value="BETA-LACTAMASE YBXI-RELATED"/>
    <property type="match status" value="1"/>
</dbReference>
<accession>A0A6G8S137</accession>
<name>A0A6G8S137_9GAMM</name>
<feature type="domain" description="Penicillin-binding protein transpeptidase" evidence="10">
    <location>
        <begin position="82"/>
        <end position="269"/>
    </location>
</feature>
<dbReference type="GO" id="GO:0046677">
    <property type="term" value="P:response to antibiotic"/>
    <property type="evidence" value="ECO:0007669"/>
    <property type="project" value="UniProtKB-UniRule"/>
</dbReference>
<evidence type="ECO:0000313" key="12">
    <source>
        <dbReference type="Proteomes" id="UP000501939"/>
    </source>
</evidence>
<dbReference type="Proteomes" id="UP000501939">
    <property type="component" value="Chromosome"/>
</dbReference>
<dbReference type="GO" id="GO:0017001">
    <property type="term" value="P:antibiotic catabolic process"/>
    <property type="evidence" value="ECO:0007669"/>
    <property type="project" value="InterPro"/>
</dbReference>
<dbReference type="InterPro" id="IPR050515">
    <property type="entry name" value="Beta-lactam/transpept"/>
</dbReference>
<evidence type="ECO:0000256" key="7">
    <source>
        <dbReference type="PIRSR" id="PIRSR602137-50"/>
    </source>
</evidence>